<evidence type="ECO:0000313" key="1">
    <source>
        <dbReference type="EMBL" id="NJQ05992.1"/>
    </source>
</evidence>
<dbReference type="InterPro" id="IPR010148">
    <property type="entry name" value="CRISPR-assoc_prot_CT1975"/>
</dbReference>
<dbReference type="Pfam" id="PF09344">
    <property type="entry name" value="Cas_CT1975"/>
    <property type="match status" value="1"/>
</dbReference>
<comment type="caution">
    <text evidence="1">The sequence shown here is derived from an EMBL/GenBank/DDBJ whole genome shotgun (WGS) entry which is preliminary data.</text>
</comment>
<dbReference type="EMBL" id="JAAVJD010000060">
    <property type="protein sequence ID" value="NJQ05992.1"/>
    <property type="molecule type" value="Genomic_DNA"/>
</dbReference>
<dbReference type="RefSeq" id="WP_167969613.1">
    <property type="nucleotide sequence ID" value="NZ_BHZG01000012.1"/>
</dbReference>
<dbReference type="AlphaFoldDB" id="A0A7X6D0P1"/>
<reference evidence="1 2" key="1">
    <citation type="submission" date="2020-03" db="EMBL/GenBank/DDBJ databases">
        <title>Draft genome of Streptomyces sp. ventii, isolated from the Axial Seamount in the Pacific Ocean, and resequencing of the two type strains Streptomyces lonarensis strain NCL 716 and Streptomyces bohaiensis strain 11A07.</title>
        <authorList>
            <person name="Loughran R.M."/>
            <person name="Pfannmuller K.M."/>
            <person name="Wasson B.J."/>
            <person name="Deadmond M.C."/>
            <person name="Paddock B.E."/>
            <person name="Koyack M.J."/>
            <person name="Gallegos D.A."/>
            <person name="Mitchell E.A."/>
            <person name="Ushijima B."/>
            <person name="Saw J.H."/>
            <person name="Mcphail K.L."/>
            <person name="Videau P."/>
        </authorList>
    </citation>
    <scope>NUCLEOTIDE SEQUENCE [LARGE SCALE GENOMIC DNA]</scope>
    <source>
        <strain evidence="1 2">NCL716</strain>
    </source>
</reference>
<evidence type="ECO:0000313" key="2">
    <source>
        <dbReference type="Proteomes" id="UP000578686"/>
    </source>
</evidence>
<organism evidence="1 2">
    <name type="scientific">Streptomyces lonarensis</name>
    <dbReference type="NCBI Taxonomy" id="700599"/>
    <lineage>
        <taxon>Bacteria</taxon>
        <taxon>Bacillati</taxon>
        <taxon>Actinomycetota</taxon>
        <taxon>Actinomycetes</taxon>
        <taxon>Kitasatosporales</taxon>
        <taxon>Streptomycetaceae</taxon>
        <taxon>Streptomyces</taxon>
    </lineage>
</organism>
<protein>
    <submittedName>
        <fullName evidence="1">Type I-E CRISPR-associated protein Cas7/Cse4/CasC</fullName>
    </submittedName>
</protein>
<dbReference type="Proteomes" id="UP000578686">
    <property type="component" value="Unassembled WGS sequence"/>
</dbReference>
<accession>A0A7X6D0P1</accession>
<proteinExistence type="predicted"/>
<gene>
    <name evidence="1" type="primary">cas7e</name>
    <name evidence="1" type="ORF">HCN56_10475</name>
</gene>
<dbReference type="NCBIfam" id="TIGR01869">
    <property type="entry name" value="casC_Cse4"/>
    <property type="match status" value="1"/>
</dbReference>
<sequence>MNRAILDIHVLQNVPPSNINRDDTGTPKTATYGGVRRARVSSQAWKRATRKAFEELLPTSELGQRTKKIVDAVADRIVELDSSVSQEAAVEMAAEVIKTAGIKVEVPGRKKKKDEEAKQESPESGYLMFLGRRQVDALAAIALRGSEGGDVEALKTHLKDKAHKAAAQRAVNSRHSVDIALFGRMVADSADLNVDAATQVAHAIATHATEIESDYYTAVDDRNREDESGAGMIGTIDFNSATLYRYAAVNVGELHRTLGAGVDLGETPSTPAQRAVRVFLDAFVNSIPSGKSNTFANLTRPTAVVVKLRDSRPVNFVTAFEEPVTLNEDGTGGYLRRSCEKLADHIHEVEAAYGVSDTDRTWVFCVGESARSLQDLGESVNLAELLDQVEAAVAARLAPGA</sequence>
<keyword evidence="2" id="KW-1185">Reference proteome</keyword>
<name>A0A7X6D0P1_9ACTN</name>